<gene>
    <name evidence="6" type="ORF">SAMN05421676_101297</name>
</gene>
<evidence type="ECO:0000313" key="7">
    <source>
        <dbReference type="Proteomes" id="UP000199095"/>
    </source>
</evidence>
<comment type="subcellular location">
    <subcellularLocation>
        <location evidence="1">Cell envelope</location>
    </subcellularLocation>
</comment>
<dbReference type="CDD" id="cd06314">
    <property type="entry name" value="PBP1_tmGBP"/>
    <property type="match status" value="1"/>
</dbReference>
<dbReference type="PANTHER" id="PTHR46847">
    <property type="entry name" value="D-ALLOSE-BINDING PERIPLASMIC PROTEIN-RELATED"/>
    <property type="match status" value="1"/>
</dbReference>
<evidence type="ECO:0000256" key="3">
    <source>
        <dbReference type="ARBA" id="ARBA00022729"/>
    </source>
</evidence>
<keyword evidence="4" id="KW-0472">Membrane</keyword>
<dbReference type="OrthoDB" id="6196975at2"/>
<evidence type="ECO:0000256" key="4">
    <source>
        <dbReference type="SAM" id="Phobius"/>
    </source>
</evidence>
<dbReference type="PANTHER" id="PTHR46847:SF1">
    <property type="entry name" value="D-ALLOSE-BINDING PERIPLASMIC PROTEIN-RELATED"/>
    <property type="match status" value="1"/>
</dbReference>
<evidence type="ECO:0000259" key="5">
    <source>
        <dbReference type="Pfam" id="PF13407"/>
    </source>
</evidence>
<evidence type="ECO:0000313" key="6">
    <source>
        <dbReference type="EMBL" id="SES72710.1"/>
    </source>
</evidence>
<evidence type="ECO:0000256" key="2">
    <source>
        <dbReference type="ARBA" id="ARBA00007639"/>
    </source>
</evidence>
<dbReference type="Pfam" id="PF13407">
    <property type="entry name" value="Peripla_BP_4"/>
    <property type="match status" value="1"/>
</dbReference>
<dbReference type="GO" id="GO:0030246">
    <property type="term" value="F:carbohydrate binding"/>
    <property type="evidence" value="ECO:0007669"/>
    <property type="project" value="UniProtKB-ARBA"/>
</dbReference>
<keyword evidence="7" id="KW-1185">Reference proteome</keyword>
<comment type="similarity">
    <text evidence="2">Belongs to the bacterial solute-binding protein 2 family.</text>
</comment>
<keyword evidence="3" id="KW-0732">Signal</keyword>
<feature type="transmembrane region" description="Helical" evidence="4">
    <location>
        <begin position="6"/>
        <end position="29"/>
    </location>
</feature>
<reference evidence="7" key="1">
    <citation type="submission" date="2016-10" db="EMBL/GenBank/DDBJ databases">
        <authorList>
            <person name="Varghese N."/>
            <person name="Submissions S."/>
        </authorList>
    </citation>
    <scope>NUCLEOTIDE SEQUENCE [LARGE SCALE GENOMIC DNA]</scope>
    <source>
        <strain evidence="7">CGMCC 1.3566</strain>
    </source>
</reference>
<dbReference type="InterPro" id="IPR025997">
    <property type="entry name" value="SBP_2_dom"/>
</dbReference>
<name>A0A1H9YVW9_9BACI</name>
<protein>
    <submittedName>
        <fullName evidence="6">Ribose transport system substrate-binding protein</fullName>
    </submittedName>
</protein>
<dbReference type="Gene3D" id="3.40.50.2300">
    <property type="match status" value="2"/>
</dbReference>
<accession>A0A1H9YVW9</accession>
<organism evidence="6 7">
    <name type="scientific">Salinibacillus kushneri</name>
    <dbReference type="NCBI Taxonomy" id="237682"/>
    <lineage>
        <taxon>Bacteria</taxon>
        <taxon>Bacillati</taxon>
        <taxon>Bacillota</taxon>
        <taxon>Bacilli</taxon>
        <taxon>Bacillales</taxon>
        <taxon>Bacillaceae</taxon>
        <taxon>Salinibacillus</taxon>
    </lineage>
</organism>
<dbReference type="RefSeq" id="WP_143060101.1">
    <property type="nucleotide sequence ID" value="NZ_FOHJ01000001.1"/>
</dbReference>
<dbReference type="AlphaFoldDB" id="A0A1H9YVW9"/>
<sequence>MMMKNVSIYLGYIVGIIVFILLFAYMIYFGKQTFHVDRMGDTNAHDYDHHFVLIPEEKGSEYWSLVRDGAMEMAKQHNAYLEYIGGAQTNQDEQLRTLDKAIDAKVDGILTQGIKGERFKQLVHLAREKGIPVVTVDADNPESERNAYVGTDNIRAGYLAGEAFVSRTKGKQRVAIIIGRSESPNQQRRMEGFQQAIKGEERIKVVTIEESNISKVGAAQTTYQALKAHSEINAFFGTNVLAGIGISQAVTQVNMDEDPYIVTFDTLPKTLNLMENGMIDATIVQQPYNMGKRGIELLLRAGNNDYIEPVQYTSSSILYQEDIHEGVYRGGLQQ</sequence>
<dbReference type="SUPFAM" id="SSF53822">
    <property type="entry name" value="Periplasmic binding protein-like I"/>
    <property type="match status" value="1"/>
</dbReference>
<dbReference type="EMBL" id="FOHJ01000001">
    <property type="protein sequence ID" value="SES72710.1"/>
    <property type="molecule type" value="Genomic_DNA"/>
</dbReference>
<keyword evidence="4" id="KW-0812">Transmembrane</keyword>
<proteinExistence type="inferred from homology"/>
<dbReference type="InterPro" id="IPR028082">
    <property type="entry name" value="Peripla_BP_I"/>
</dbReference>
<evidence type="ECO:0000256" key="1">
    <source>
        <dbReference type="ARBA" id="ARBA00004196"/>
    </source>
</evidence>
<dbReference type="GO" id="GO:0030313">
    <property type="term" value="C:cell envelope"/>
    <property type="evidence" value="ECO:0007669"/>
    <property type="project" value="UniProtKB-SubCell"/>
</dbReference>
<dbReference type="STRING" id="237682.SAMN05421676_101297"/>
<keyword evidence="4" id="KW-1133">Transmembrane helix</keyword>
<dbReference type="Proteomes" id="UP000199095">
    <property type="component" value="Unassembled WGS sequence"/>
</dbReference>
<feature type="domain" description="Periplasmic binding protein" evidence="5">
    <location>
        <begin position="51"/>
        <end position="301"/>
    </location>
</feature>